<evidence type="ECO:0000313" key="2">
    <source>
        <dbReference type="EMBL" id="OGF67407.1"/>
    </source>
</evidence>
<sequence>MVKKNMINQSSKEQKSNSFSAQEIKDNVKWFSKFTLKEKLAIYYRHKEWAMKYRGLALRCLKKEKSTK</sequence>
<dbReference type="Proteomes" id="UP000178943">
    <property type="component" value="Unassembled WGS sequence"/>
</dbReference>
<protein>
    <submittedName>
        <fullName evidence="2">Uncharacterized protein</fullName>
    </submittedName>
</protein>
<feature type="region of interest" description="Disordered" evidence="1">
    <location>
        <begin position="1"/>
        <end position="20"/>
    </location>
</feature>
<comment type="caution">
    <text evidence="2">The sequence shown here is derived from an EMBL/GenBank/DDBJ whole genome shotgun (WGS) entry which is preliminary data.</text>
</comment>
<dbReference type="AlphaFoldDB" id="A0A1F5VVV9"/>
<name>A0A1F5VVV9_9BACT</name>
<dbReference type="EMBL" id="MFGW01000055">
    <property type="protein sequence ID" value="OGF67407.1"/>
    <property type="molecule type" value="Genomic_DNA"/>
</dbReference>
<proteinExistence type="predicted"/>
<evidence type="ECO:0000256" key="1">
    <source>
        <dbReference type="SAM" id="MobiDB-lite"/>
    </source>
</evidence>
<dbReference type="STRING" id="1817863.A2Y62_20355"/>
<gene>
    <name evidence="2" type="ORF">A2Y62_20355</name>
</gene>
<organism evidence="2 3">
    <name type="scientific">Candidatus Fischerbacteria bacterium RBG_13_37_8</name>
    <dbReference type="NCBI Taxonomy" id="1817863"/>
    <lineage>
        <taxon>Bacteria</taxon>
        <taxon>Candidatus Fischeribacteriota</taxon>
    </lineage>
</organism>
<evidence type="ECO:0000313" key="3">
    <source>
        <dbReference type="Proteomes" id="UP000178943"/>
    </source>
</evidence>
<reference evidence="2 3" key="1">
    <citation type="journal article" date="2016" name="Nat. Commun.">
        <title>Thousands of microbial genomes shed light on interconnected biogeochemical processes in an aquifer system.</title>
        <authorList>
            <person name="Anantharaman K."/>
            <person name="Brown C.T."/>
            <person name="Hug L.A."/>
            <person name="Sharon I."/>
            <person name="Castelle C.J."/>
            <person name="Probst A.J."/>
            <person name="Thomas B.C."/>
            <person name="Singh A."/>
            <person name="Wilkins M.J."/>
            <person name="Karaoz U."/>
            <person name="Brodie E.L."/>
            <person name="Williams K.H."/>
            <person name="Hubbard S.S."/>
            <person name="Banfield J.F."/>
        </authorList>
    </citation>
    <scope>NUCLEOTIDE SEQUENCE [LARGE SCALE GENOMIC DNA]</scope>
</reference>
<accession>A0A1F5VVV9</accession>